<name>A0A6H9V127_9ACTN</name>
<dbReference type="PROSITE" id="PS51186">
    <property type="entry name" value="GNAT"/>
    <property type="match status" value="1"/>
</dbReference>
<dbReference type="InterPro" id="IPR000182">
    <property type="entry name" value="GNAT_dom"/>
</dbReference>
<dbReference type="InterPro" id="IPR016181">
    <property type="entry name" value="Acyl_CoA_acyltransferase"/>
</dbReference>
<dbReference type="Proteomes" id="UP000442707">
    <property type="component" value="Unassembled WGS sequence"/>
</dbReference>
<proteinExistence type="predicted"/>
<protein>
    <submittedName>
        <fullName evidence="2">GNAT family N-acetyltransferase</fullName>
    </submittedName>
</protein>
<keyword evidence="2" id="KW-0808">Transferase</keyword>
<dbReference type="EMBL" id="VZRB01000012">
    <property type="protein sequence ID" value="KAB1145417.1"/>
    <property type="molecule type" value="Genomic_DNA"/>
</dbReference>
<dbReference type="SUPFAM" id="SSF55729">
    <property type="entry name" value="Acyl-CoA N-acyltransferases (Nat)"/>
    <property type="match status" value="1"/>
</dbReference>
<dbReference type="Pfam" id="PF00583">
    <property type="entry name" value="Acetyltransf_1"/>
    <property type="match status" value="1"/>
</dbReference>
<gene>
    <name evidence="2" type="ORF">F7R91_18990</name>
</gene>
<keyword evidence="3" id="KW-1185">Reference proteome</keyword>
<evidence type="ECO:0000313" key="3">
    <source>
        <dbReference type="Proteomes" id="UP000442707"/>
    </source>
</evidence>
<dbReference type="GO" id="GO:0016747">
    <property type="term" value="F:acyltransferase activity, transferring groups other than amino-acyl groups"/>
    <property type="evidence" value="ECO:0007669"/>
    <property type="project" value="InterPro"/>
</dbReference>
<dbReference type="Gene3D" id="3.40.630.30">
    <property type="match status" value="1"/>
</dbReference>
<accession>A0A6H9V127</accession>
<organism evidence="2 3">
    <name type="scientific">Streptomyces luteolifulvus</name>
    <dbReference type="NCBI Taxonomy" id="2615112"/>
    <lineage>
        <taxon>Bacteria</taxon>
        <taxon>Bacillati</taxon>
        <taxon>Actinomycetota</taxon>
        <taxon>Actinomycetes</taxon>
        <taxon>Kitasatosporales</taxon>
        <taxon>Streptomycetaceae</taxon>
        <taxon>Streptomyces</taxon>
    </lineage>
</organism>
<dbReference type="AlphaFoldDB" id="A0A6H9V127"/>
<sequence length="74" mass="8470">MMVDLGHHRRGLGRLLLRHAEETLFAQYSTIRLETFADNARAKSFYETCGWVHGDPLEGEGPTRFEYTENRAGS</sequence>
<evidence type="ECO:0000259" key="1">
    <source>
        <dbReference type="PROSITE" id="PS51186"/>
    </source>
</evidence>
<evidence type="ECO:0000313" key="2">
    <source>
        <dbReference type="EMBL" id="KAB1145417.1"/>
    </source>
</evidence>
<feature type="domain" description="N-acetyltransferase" evidence="1">
    <location>
        <begin position="1"/>
        <end position="72"/>
    </location>
</feature>
<reference evidence="2 3" key="1">
    <citation type="submission" date="2019-09" db="EMBL/GenBank/DDBJ databases">
        <title>Screening of Novel Bioactive Compounds from Soil-Associated.</title>
        <authorList>
            <person name="Zhao S."/>
        </authorList>
    </citation>
    <scope>NUCLEOTIDE SEQUENCE [LARGE SCALE GENOMIC DNA]</scope>
    <source>
        <strain evidence="2 3">HIT-DPA4</strain>
    </source>
</reference>
<comment type="caution">
    <text evidence="2">The sequence shown here is derived from an EMBL/GenBank/DDBJ whole genome shotgun (WGS) entry which is preliminary data.</text>
</comment>